<name>A0A482WYM5_LAOST</name>
<proteinExistence type="inferred from homology"/>
<evidence type="ECO:0000259" key="10">
    <source>
        <dbReference type="PROSITE" id="PS51387"/>
    </source>
</evidence>
<evidence type="ECO:0000313" key="12">
    <source>
        <dbReference type="Proteomes" id="UP000291343"/>
    </source>
</evidence>
<accession>A0A482WYM5</accession>
<dbReference type="InParanoid" id="A0A482WYM5"/>
<comment type="function">
    <text evidence="8">Catalyzes the oxidation of D-2-hydroxyglutarate (D-2-HG) to alpha-ketoglutarate. Also catalyzes the oxidation of other D-2-hydroxyacids, such as D-malate (D-MAL) and D-lactate (D-LAC). Exhibits high activities towards D-2-HG and D-MAL but a very weak activity towards D-LAC.</text>
</comment>
<evidence type="ECO:0000256" key="3">
    <source>
        <dbReference type="ARBA" id="ARBA00022630"/>
    </source>
</evidence>
<comment type="similarity">
    <text evidence="2">Belongs to the FAD-binding oxidoreductase/transferase type 4 family.</text>
</comment>
<gene>
    <name evidence="11" type="ORF">LSTR_LSTR014480</name>
</gene>
<comment type="caution">
    <text evidence="11">The sequence shown here is derived from an EMBL/GenBank/DDBJ whole genome shotgun (WGS) entry which is preliminary data.</text>
</comment>
<protein>
    <recommendedName>
        <fullName evidence="7">D-2-hydroxyglutarate dehydrogenase, mitochondrial</fullName>
        <ecNumber evidence="6">1.1.99.39</ecNumber>
    </recommendedName>
</protein>
<feature type="non-terminal residue" evidence="11">
    <location>
        <position position="421"/>
    </location>
</feature>
<dbReference type="InterPro" id="IPR016164">
    <property type="entry name" value="FAD-linked_Oxase-like_C"/>
</dbReference>
<evidence type="ECO:0000256" key="2">
    <source>
        <dbReference type="ARBA" id="ARBA00008000"/>
    </source>
</evidence>
<dbReference type="STRING" id="195883.A0A482WYM5"/>
<dbReference type="SUPFAM" id="SSF56176">
    <property type="entry name" value="FAD-binding/transporter-associated domain-like"/>
    <property type="match status" value="1"/>
</dbReference>
<keyword evidence="4" id="KW-0274">FAD</keyword>
<reference evidence="11 12" key="1">
    <citation type="journal article" date="2017" name="Gigascience">
        <title>Genome sequence of the small brown planthopper, Laodelphax striatellus.</title>
        <authorList>
            <person name="Zhu J."/>
            <person name="Jiang F."/>
            <person name="Wang X."/>
            <person name="Yang P."/>
            <person name="Bao Y."/>
            <person name="Zhao W."/>
            <person name="Wang W."/>
            <person name="Lu H."/>
            <person name="Wang Q."/>
            <person name="Cui N."/>
            <person name="Li J."/>
            <person name="Chen X."/>
            <person name="Luo L."/>
            <person name="Yu J."/>
            <person name="Kang L."/>
            <person name="Cui F."/>
        </authorList>
    </citation>
    <scope>NUCLEOTIDE SEQUENCE [LARGE SCALE GENOMIC DNA]</scope>
    <source>
        <strain evidence="11">Lst14</strain>
    </source>
</reference>
<dbReference type="InterPro" id="IPR016166">
    <property type="entry name" value="FAD-bd_PCMH"/>
</dbReference>
<dbReference type="PANTHER" id="PTHR43716:SF1">
    <property type="entry name" value="D-2-HYDROXYGLUTARATE DEHYDROGENASE, MITOCHONDRIAL"/>
    <property type="match status" value="1"/>
</dbReference>
<comment type="cofactor">
    <cofactor evidence="1">
        <name>FAD</name>
        <dbReference type="ChEBI" id="CHEBI:57692"/>
    </cofactor>
</comment>
<dbReference type="EMBL" id="QKKF02022004">
    <property type="protein sequence ID" value="RZF38635.1"/>
    <property type="molecule type" value="Genomic_DNA"/>
</dbReference>
<dbReference type="InterPro" id="IPR006094">
    <property type="entry name" value="Oxid_FAD_bind_N"/>
</dbReference>
<dbReference type="Pfam" id="PF02913">
    <property type="entry name" value="FAD-oxidase_C"/>
    <property type="match status" value="1"/>
</dbReference>
<sequence length="421" mass="46794">MNKAIIRLKNSLNRGTQILFRCDFHTSDAINQHLEEKVILTKDRYPNMKRGKFAELQGSHIQHFINLLGPTRVLTDPNDVEPYNIDWIKVVRGYSGIVLKPKTTQEVSEILKFCNSERLAVCTQGGNTGLVGGSVPVFDEVMRSMSLMNKVIDINPLSGTVLFVSFSECRTVWVYEVLLTRISFDLPSPPPLPAACLIAMIFTSESAYVLFFTHLLDLTSKKNGFPEIDAALRPGEGGAVEFDCTLVTGRSKVALPPSPIKQVIVVGWIMDDSFKNVLNILQLAKSCLSEILSSCEMIDDPSISAVIRNLGVNSPIGQFPFYVLIETSGSHTAHDEEKLNAFLEKAMAESYVLDGTVTNEPSRMQVLWQLRERIAEALLKDGPVYKYDVSLPVEHFYGIVPLLQEKLRGTSAEIVTGYGHI</sequence>
<dbReference type="GO" id="GO:0071949">
    <property type="term" value="F:FAD binding"/>
    <property type="evidence" value="ECO:0007669"/>
    <property type="project" value="InterPro"/>
</dbReference>
<dbReference type="PROSITE" id="PS51387">
    <property type="entry name" value="FAD_PCMH"/>
    <property type="match status" value="1"/>
</dbReference>
<evidence type="ECO:0000256" key="9">
    <source>
        <dbReference type="ARBA" id="ARBA00049267"/>
    </source>
</evidence>
<dbReference type="InterPro" id="IPR036318">
    <property type="entry name" value="FAD-bd_PCMH-like_sf"/>
</dbReference>
<feature type="domain" description="FAD-binding PCMH-type" evidence="10">
    <location>
        <begin position="91"/>
        <end position="161"/>
    </location>
</feature>
<dbReference type="AlphaFoldDB" id="A0A482WYM5"/>
<keyword evidence="12" id="KW-1185">Reference proteome</keyword>
<dbReference type="InterPro" id="IPR016167">
    <property type="entry name" value="FAD-bd_PCMH_sub1"/>
</dbReference>
<dbReference type="SMR" id="A0A482WYM5"/>
<dbReference type="FunCoup" id="A0A482WYM5">
    <property type="interactions" value="738"/>
</dbReference>
<comment type="catalytic activity">
    <reaction evidence="9">
        <text>(R)-malate + A = oxaloacetate + AH2</text>
        <dbReference type="Rhea" id="RHEA:67460"/>
        <dbReference type="ChEBI" id="CHEBI:13193"/>
        <dbReference type="ChEBI" id="CHEBI:15588"/>
        <dbReference type="ChEBI" id="CHEBI:16452"/>
        <dbReference type="ChEBI" id="CHEBI:17499"/>
    </reaction>
    <physiologicalReaction direction="left-to-right" evidence="9">
        <dbReference type="Rhea" id="RHEA:67461"/>
    </physiologicalReaction>
</comment>
<dbReference type="InterPro" id="IPR004113">
    <property type="entry name" value="FAD-bd_oxidored_4_C"/>
</dbReference>
<dbReference type="EC" id="1.1.99.39" evidence="6"/>
<dbReference type="FunFam" id="3.30.70.2190:FF:000001">
    <property type="entry name" value="D-2-hydroxyglutarate dehydrogenase mitochondrial"/>
    <property type="match status" value="1"/>
</dbReference>
<dbReference type="InterPro" id="IPR051264">
    <property type="entry name" value="FAD-oxidored/transferase_4"/>
</dbReference>
<evidence type="ECO:0000256" key="8">
    <source>
        <dbReference type="ARBA" id="ARBA00045410"/>
    </source>
</evidence>
<dbReference type="FunFam" id="3.30.43.10:FF:000011">
    <property type="entry name" value="D-lactate dehydrogenase (Cytochrome)"/>
    <property type="match status" value="1"/>
</dbReference>
<keyword evidence="5" id="KW-0560">Oxidoreductase</keyword>
<dbReference type="Gene3D" id="3.30.43.10">
    <property type="entry name" value="Uridine Diphospho-n-acetylenolpyruvylglucosamine Reductase, domain 2"/>
    <property type="match status" value="1"/>
</dbReference>
<evidence type="ECO:0000256" key="7">
    <source>
        <dbReference type="ARBA" id="ARBA00039639"/>
    </source>
</evidence>
<evidence type="ECO:0000313" key="11">
    <source>
        <dbReference type="EMBL" id="RZF38635.1"/>
    </source>
</evidence>
<evidence type="ECO:0000256" key="4">
    <source>
        <dbReference type="ARBA" id="ARBA00022827"/>
    </source>
</evidence>
<dbReference type="SUPFAM" id="SSF55103">
    <property type="entry name" value="FAD-linked oxidases, C-terminal domain"/>
    <property type="match status" value="1"/>
</dbReference>
<dbReference type="PANTHER" id="PTHR43716">
    <property type="entry name" value="D-2-HYDROXYGLUTARATE DEHYDROGENASE, MITOCHONDRIAL"/>
    <property type="match status" value="1"/>
</dbReference>
<dbReference type="Pfam" id="PF01565">
    <property type="entry name" value="FAD_binding_4"/>
    <property type="match status" value="1"/>
</dbReference>
<organism evidence="11 12">
    <name type="scientific">Laodelphax striatellus</name>
    <name type="common">Small brown planthopper</name>
    <name type="synonym">Delphax striatella</name>
    <dbReference type="NCBI Taxonomy" id="195883"/>
    <lineage>
        <taxon>Eukaryota</taxon>
        <taxon>Metazoa</taxon>
        <taxon>Ecdysozoa</taxon>
        <taxon>Arthropoda</taxon>
        <taxon>Hexapoda</taxon>
        <taxon>Insecta</taxon>
        <taxon>Pterygota</taxon>
        <taxon>Neoptera</taxon>
        <taxon>Paraneoptera</taxon>
        <taxon>Hemiptera</taxon>
        <taxon>Auchenorrhyncha</taxon>
        <taxon>Fulgoroidea</taxon>
        <taxon>Delphacidae</taxon>
        <taxon>Criomorphinae</taxon>
        <taxon>Laodelphax</taxon>
    </lineage>
</organism>
<evidence type="ECO:0000256" key="5">
    <source>
        <dbReference type="ARBA" id="ARBA00023002"/>
    </source>
</evidence>
<dbReference type="Gene3D" id="3.30.70.2190">
    <property type="match status" value="1"/>
</dbReference>
<dbReference type="OrthoDB" id="5332616at2759"/>
<dbReference type="GO" id="GO:0005739">
    <property type="term" value="C:mitochondrion"/>
    <property type="evidence" value="ECO:0007669"/>
    <property type="project" value="TreeGrafter"/>
</dbReference>
<evidence type="ECO:0000256" key="1">
    <source>
        <dbReference type="ARBA" id="ARBA00001974"/>
    </source>
</evidence>
<keyword evidence="3" id="KW-0285">Flavoprotein</keyword>
<dbReference type="Proteomes" id="UP000291343">
    <property type="component" value="Unassembled WGS sequence"/>
</dbReference>
<dbReference type="GO" id="GO:0051990">
    <property type="term" value="F:(R)-2-hydroxyglutarate dehydrogenase activity"/>
    <property type="evidence" value="ECO:0007669"/>
    <property type="project" value="UniProtKB-EC"/>
</dbReference>
<evidence type="ECO:0000256" key="6">
    <source>
        <dbReference type="ARBA" id="ARBA00039003"/>
    </source>
</evidence>